<keyword evidence="2" id="KW-1003">Cell membrane</keyword>
<feature type="transmembrane region" description="Helical" evidence="6">
    <location>
        <begin position="286"/>
        <end position="309"/>
    </location>
</feature>
<evidence type="ECO:0000256" key="4">
    <source>
        <dbReference type="ARBA" id="ARBA00022989"/>
    </source>
</evidence>
<dbReference type="OrthoDB" id="3788679at2"/>
<dbReference type="STRING" id="418495.SAMN05216215_102137"/>
<evidence type="ECO:0000313" key="8">
    <source>
        <dbReference type="Proteomes" id="UP000199529"/>
    </source>
</evidence>
<feature type="transmembrane region" description="Helical" evidence="6">
    <location>
        <begin position="253"/>
        <end position="274"/>
    </location>
</feature>
<feature type="transmembrane region" description="Helical" evidence="6">
    <location>
        <begin position="324"/>
        <end position="344"/>
    </location>
</feature>
<feature type="transmembrane region" description="Helical" evidence="6">
    <location>
        <begin position="113"/>
        <end position="129"/>
    </location>
</feature>
<dbReference type="RefSeq" id="WP_093268275.1">
    <property type="nucleotide sequence ID" value="NZ_FNOK01000021.1"/>
</dbReference>
<feature type="transmembrane region" description="Helical" evidence="6">
    <location>
        <begin position="356"/>
        <end position="376"/>
    </location>
</feature>
<feature type="transmembrane region" description="Helical" evidence="6">
    <location>
        <begin position="21"/>
        <end position="39"/>
    </location>
</feature>
<sequence>MTATGARAPKRGLVAKAAAPVLSQGITAGTSLVLQVLAARTLGLAEFGSFVLLQALLVTAIALYTGWVGDSLAVLDRHEPRTRASIVTSALAGWMLCFAAAIGTALLLRDGEPATALAFGMMVVLRLAAETVRRLLMARLQFWRLVGNDIVHVTGTVLAIAPAAVAGVSLPALFLSMAVGAAAAVCVGVVQLPAAELRRLRAGTAGLPAVMSFAAWRSLQAALRPAALLGSRALVALLVSTAAVGMLEAGRLVVAPLQVVINGAGSFLLSNFVAKTRQDAVAAQRLVHRATWLLITGTGVGGVALTLLANPLGTLLTGQAVDPLLVLGWVAYLMVWAAGLPHVTEVVARRMSRHIFFVRLADSALGIVLVAVVTVLSGSVIAVPWLMACGGIYSAWHVRRLAIRSRREARTA</sequence>
<evidence type="ECO:0000313" key="7">
    <source>
        <dbReference type="EMBL" id="SDY17324.1"/>
    </source>
</evidence>
<keyword evidence="5 6" id="KW-0472">Membrane</keyword>
<dbReference type="Proteomes" id="UP000199529">
    <property type="component" value="Unassembled WGS sequence"/>
</dbReference>
<dbReference type="GO" id="GO:0005886">
    <property type="term" value="C:plasma membrane"/>
    <property type="evidence" value="ECO:0007669"/>
    <property type="project" value="UniProtKB-SubCell"/>
</dbReference>
<feature type="transmembrane region" description="Helical" evidence="6">
    <location>
        <begin position="226"/>
        <end position="247"/>
    </location>
</feature>
<gene>
    <name evidence="7" type="ORF">SAMN05216215_102137</name>
</gene>
<name>A0A1H3HRD8_9PSEU</name>
<evidence type="ECO:0000256" key="2">
    <source>
        <dbReference type="ARBA" id="ARBA00022475"/>
    </source>
</evidence>
<dbReference type="AlphaFoldDB" id="A0A1H3HRD8"/>
<accession>A0A1H3HRD8</accession>
<feature type="transmembrane region" description="Helical" evidence="6">
    <location>
        <begin position="174"/>
        <end position="192"/>
    </location>
</feature>
<organism evidence="7 8">
    <name type="scientific">Saccharopolyspora shandongensis</name>
    <dbReference type="NCBI Taxonomy" id="418495"/>
    <lineage>
        <taxon>Bacteria</taxon>
        <taxon>Bacillati</taxon>
        <taxon>Actinomycetota</taxon>
        <taxon>Actinomycetes</taxon>
        <taxon>Pseudonocardiales</taxon>
        <taxon>Pseudonocardiaceae</taxon>
        <taxon>Saccharopolyspora</taxon>
    </lineage>
</organism>
<evidence type="ECO:0000256" key="5">
    <source>
        <dbReference type="ARBA" id="ARBA00023136"/>
    </source>
</evidence>
<evidence type="ECO:0000256" key="3">
    <source>
        <dbReference type="ARBA" id="ARBA00022692"/>
    </source>
</evidence>
<protein>
    <submittedName>
        <fullName evidence="7">Membrane protein involved in the export of O-antigen and teichoic acid</fullName>
    </submittedName>
</protein>
<dbReference type="EMBL" id="FNOK01000021">
    <property type="protein sequence ID" value="SDY17324.1"/>
    <property type="molecule type" value="Genomic_DNA"/>
</dbReference>
<proteinExistence type="predicted"/>
<keyword evidence="3 6" id="KW-0812">Transmembrane</keyword>
<keyword evidence="8" id="KW-1185">Reference proteome</keyword>
<evidence type="ECO:0000256" key="1">
    <source>
        <dbReference type="ARBA" id="ARBA00004651"/>
    </source>
</evidence>
<feature type="transmembrane region" description="Helical" evidence="6">
    <location>
        <begin position="150"/>
        <end position="168"/>
    </location>
</feature>
<keyword evidence="4 6" id="KW-1133">Transmembrane helix</keyword>
<reference evidence="8" key="1">
    <citation type="submission" date="2016-10" db="EMBL/GenBank/DDBJ databases">
        <authorList>
            <person name="Varghese N."/>
            <person name="Submissions S."/>
        </authorList>
    </citation>
    <scope>NUCLEOTIDE SEQUENCE [LARGE SCALE GENOMIC DNA]</scope>
    <source>
        <strain evidence="8">CGMCC 4.3530</strain>
    </source>
</reference>
<feature type="transmembrane region" description="Helical" evidence="6">
    <location>
        <begin position="86"/>
        <end position="107"/>
    </location>
</feature>
<dbReference type="PANTHER" id="PTHR30250:SF26">
    <property type="entry name" value="PSMA PROTEIN"/>
    <property type="match status" value="1"/>
</dbReference>
<dbReference type="PANTHER" id="PTHR30250">
    <property type="entry name" value="PST FAMILY PREDICTED COLANIC ACID TRANSPORTER"/>
    <property type="match status" value="1"/>
</dbReference>
<dbReference type="InterPro" id="IPR050833">
    <property type="entry name" value="Poly_Biosynth_Transport"/>
</dbReference>
<comment type="subcellular location">
    <subcellularLocation>
        <location evidence="1">Cell membrane</location>
        <topology evidence="1">Multi-pass membrane protein</topology>
    </subcellularLocation>
</comment>
<evidence type="ECO:0000256" key="6">
    <source>
        <dbReference type="SAM" id="Phobius"/>
    </source>
</evidence>
<feature type="transmembrane region" description="Helical" evidence="6">
    <location>
        <begin position="51"/>
        <end position="74"/>
    </location>
</feature>
<feature type="transmembrane region" description="Helical" evidence="6">
    <location>
        <begin position="382"/>
        <end position="398"/>
    </location>
</feature>